<gene>
    <name evidence="8" type="ORF">Aco03nite_063770</name>
</gene>
<feature type="domain" description="RNA polymerase sigma-70 region 2" evidence="6">
    <location>
        <begin position="12"/>
        <end position="76"/>
    </location>
</feature>
<evidence type="ECO:0008006" key="10">
    <source>
        <dbReference type="Google" id="ProtNLM"/>
    </source>
</evidence>
<dbReference type="PANTHER" id="PTHR43133:SF25">
    <property type="entry name" value="RNA POLYMERASE SIGMA FACTOR RFAY-RELATED"/>
    <property type="match status" value="1"/>
</dbReference>
<dbReference type="InterPro" id="IPR014284">
    <property type="entry name" value="RNA_pol_sigma-70_dom"/>
</dbReference>
<dbReference type="EMBL" id="BOMG01000079">
    <property type="protein sequence ID" value="GID57973.1"/>
    <property type="molecule type" value="Genomic_DNA"/>
</dbReference>
<evidence type="ECO:0000256" key="2">
    <source>
        <dbReference type="ARBA" id="ARBA00023015"/>
    </source>
</evidence>
<dbReference type="InterPro" id="IPR013249">
    <property type="entry name" value="RNA_pol_sigma70_r4_t2"/>
</dbReference>
<reference evidence="8 9" key="1">
    <citation type="submission" date="2021-01" db="EMBL/GenBank/DDBJ databases">
        <title>Whole genome shotgun sequence of Actinoplanes couchii NBRC 106145.</title>
        <authorList>
            <person name="Komaki H."/>
            <person name="Tamura T."/>
        </authorList>
    </citation>
    <scope>NUCLEOTIDE SEQUENCE [LARGE SCALE GENOMIC DNA]</scope>
    <source>
        <strain evidence="8 9">NBRC 106145</strain>
    </source>
</reference>
<evidence type="ECO:0000256" key="5">
    <source>
        <dbReference type="SAM" id="MobiDB-lite"/>
    </source>
</evidence>
<dbReference type="Gene3D" id="1.10.1740.10">
    <property type="match status" value="1"/>
</dbReference>
<dbReference type="InterPro" id="IPR013324">
    <property type="entry name" value="RNA_pol_sigma_r3/r4-like"/>
</dbReference>
<dbReference type="InterPro" id="IPR036388">
    <property type="entry name" value="WH-like_DNA-bd_sf"/>
</dbReference>
<protein>
    <recommendedName>
        <fullName evidence="10">RNA polymerase, sigma-24 subunit, ECF subfamily</fullName>
    </recommendedName>
</protein>
<name>A0ABQ3XHJ3_9ACTN</name>
<dbReference type="InterPro" id="IPR007627">
    <property type="entry name" value="RNA_pol_sigma70_r2"/>
</dbReference>
<keyword evidence="2" id="KW-0805">Transcription regulation</keyword>
<feature type="domain" description="RNA polymerase sigma factor 70 region 4 type 2" evidence="7">
    <location>
        <begin position="109"/>
        <end position="160"/>
    </location>
</feature>
<dbReference type="InterPro" id="IPR039425">
    <property type="entry name" value="RNA_pol_sigma-70-like"/>
</dbReference>
<evidence type="ECO:0000259" key="6">
    <source>
        <dbReference type="Pfam" id="PF04542"/>
    </source>
</evidence>
<proteinExistence type="inferred from homology"/>
<evidence type="ECO:0000259" key="7">
    <source>
        <dbReference type="Pfam" id="PF08281"/>
    </source>
</evidence>
<keyword evidence="3" id="KW-0731">Sigma factor</keyword>
<dbReference type="NCBIfam" id="TIGR02937">
    <property type="entry name" value="sigma70-ECF"/>
    <property type="match status" value="1"/>
</dbReference>
<feature type="compositionally biased region" description="Low complexity" evidence="5">
    <location>
        <begin position="171"/>
        <end position="190"/>
    </location>
</feature>
<evidence type="ECO:0000256" key="1">
    <source>
        <dbReference type="ARBA" id="ARBA00010641"/>
    </source>
</evidence>
<evidence type="ECO:0000256" key="3">
    <source>
        <dbReference type="ARBA" id="ARBA00023082"/>
    </source>
</evidence>
<comment type="caution">
    <text evidence="8">The sequence shown here is derived from an EMBL/GenBank/DDBJ whole genome shotgun (WGS) entry which is preliminary data.</text>
</comment>
<organism evidence="8 9">
    <name type="scientific">Actinoplanes couchii</name>
    <dbReference type="NCBI Taxonomy" id="403638"/>
    <lineage>
        <taxon>Bacteria</taxon>
        <taxon>Bacillati</taxon>
        <taxon>Actinomycetota</taxon>
        <taxon>Actinomycetes</taxon>
        <taxon>Micromonosporales</taxon>
        <taxon>Micromonosporaceae</taxon>
        <taxon>Actinoplanes</taxon>
    </lineage>
</organism>
<evidence type="ECO:0000256" key="4">
    <source>
        <dbReference type="ARBA" id="ARBA00023163"/>
    </source>
</evidence>
<dbReference type="SUPFAM" id="SSF88659">
    <property type="entry name" value="Sigma3 and sigma4 domains of RNA polymerase sigma factors"/>
    <property type="match status" value="1"/>
</dbReference>
<evidence type="ECO:0000313" key="9">
    <source>
        <dbReference type="Proteomes" id="UP000612282"/>
    </source>
</evidence>
<dbReference type="SUPFAM" id="SSF88946">
    <property type="entry name" value="Sigma2 domain of RNA polymerase sigma factors"/>
    <property type="match status" value="1"/>
</dbReference>
<dbReference type="Gene3D" id="1.10.10.10">
    <property type="entry name" value="Winged helix-like DNA-binding domain superfamily/Winged helix DNA-binding domain"/>
    <property type="match status" value="1"/>
</dbReference>
<dbReference type="Pfam" id="PF08281">
    <property type="entry name" value="Sigma70_r4_2"/>
    <property type="match status" value="1"/>
</dbReference>
<dbReference type="PANTHER" id="PTHR43133">
    <property type="entry name" value="RNA POLYMERASE ECF-TYPE SIGMA FACTO"/>
    <property type="match status" value="1"/>
</dbReference>
<dbReference type="InterPro" id="IPR013325">
    <property type="entry name" value="RNA_pol_sigma_r2"/>
</dbReference>
<dbReference type="Pfam" id="PF04542">
    <property type="entry name" value="Sigma70_r2"/>
    <property type="match status" value="1"/>
</dbReference>
<dbReference type="RefSeq" id="WP_203801428.1">
    <property type="nucleotide sequence ID" value="NZ_BAAAQE010000111.1"/>
</dbReference>
<keyword evidence="4" id="KW-0804">Transcription</keyword>
<dbReference type="Proteomes" id="UP000612282">
    <property type="component" value="Unassembled WGS sequence"/>
</dbReference>
<accession>A0ABQ3XHJ3</accession>
<comment type="similarity">
    <text evidence="1">Belongs to the sigma-70 factor family. ECF subfamily.</text>
</comment>
<keyword evidence="9" id="KW-1185">Reference proteome</keyword>
<sequence>MKPDREARFRALFAETYPEVLRFAQRRVHPSHAEDVTADAFLVAWRRLDTAPDKTDDIRAWLFGITRNCLLNTRRGIGRQDALAVRIAETAPPPASGDPEDDAAAARLDLATAWRALTPAEQETLSLTVFDNLTSGQAARVLGITATSYRLRLLRARRSLRAALATSPSSAALAASPSTAATSTGSLAGLGIDPANRMESRP</sequence>
<evidence type="ECO:0000313" key="8">
    <source>
        <dbReference type="EMBL" id="GID57973.1"/>
    </source>
</evidence>
<feature type="region of interest" description="Disordered" evidence="5">
    <location>
        <begin position="171"/>
        <end position="202"/>
    </location>
</feature>